<comment type="similarity">
    <text evidence="1">Belongs to the gamma-glutamyltransferase family.</text>
</comment>
<comment type="caution">
    <text evidence="5">The sequence shown here is derived from an EMBL/GenBank/DDBJ whole genome shotgun (WGS) entry which is preliminary data.</text>
</comment>
<keyword evidence="6" id="KW-1185">Reference proteome</keyword>
<dbReference type="OrthoDB" id="9781342at2"/>
<protein>
    <submittedName>
        <fullName evidence="5">Gamma-glutamyltranspeptidase</fullName>
    </submittedName>
</protein>
<keyword evidence="3" id="KW-0378">Hydrolase</keyword>
<dbReference type="SUPFAM" id="SSF56235">
    <property type="entry name" value="N-terminal nucleophile aminohydrolases (Ntn hydrolases)"/>
    <property type="match status" value="1"/>
</dbReference>
<dbReference type="InterPro" id="IPR029055">
    <property type="entry name" value="Ntn_hydrolases_N"/>
</dbReference>
<dbReference type="InterPro" id="IPR043137">
    <property type="entry name" value="GGT_ssub_C"/>
</dbReference>
<reference evidence="5 6" key="1">
    <citation type="submission" date="2012-02" db="EMBL/GenBank/DDBJ databases">
        <title>Whole genome shotgun sequence of Mobilicoccus pelagius NBRC 104925.</title>
        <authorList>
            <person name="Yoshida Y."/>
            <person name="Hosoyama A."/>
            <person name="Tsuchikane K."/>
            <person name="Katsumata H."/>
            <person name="Yamazaki S."/>
            <person name="Fujita N."/>
        </authorList>
    </citation>
    <scope>NUCLEOTIDE SEQUENCE [LARGE SCALE GENOMIC DNA]</scope>
    <source>
        <strain evidence="5 6">NBRC 104925</strain>
    </source>
</reference>
<sequence length="519" mass="54246">MTRRHVAVAGPDTEAVEAATAVVEAGGNAVDAAVAAVLVASITEVGIVSPMGGAFINVWAPGEEPVVLDGNVEMPGRGRPESWFGGGVREIRMGYYGGITVYGGHGSVATPGMFAALDEASLRWGSLPWAELVAPAADLARRGWPLGRASEYYLRYSGDNLFAWDPQTHEFMTQGGHDGPPRLGEIMRSPDLANSLDALARDGVRTLYGGELGRAVAEDMDAHGGLLSFEDLAAYRTAIRPVLRTDLGRWDVGVNPPPSIGGPVLTTLLRLLADRREKQGHTDAADVIEIQHTVLEYRRRAIDAADDLETAGRELIAALEEIGPEGLAALSSSPETIHVSAVDDTGLACAITTSAGYGSGLTTPGTGLMMNNALGEPELNRRGLHALRPGTRLASNMAPATARRDDGTVLAIGSPGADRITSALMQVIGGICLDGHPIQNAIDAPRVHVAFDDAGAPRVEYEPGPGLTEALARCPFPTVGHEGLAMYFGGVGAAMRHPDGHLEAAGDPRRAAATWVGPA</sequence>
<gene>
    <name evidence="5" type="primary">ggt</name>
    <name evidence="5" type="ORF">MOPEL_003_00280</name>
</gene>
<name>H5UMP7_9MICO</name>
<evidence type="ECO:0000256" key="2">
    <source>
        <dbReference type="ARBA" id="ARBA00022679"/>
    </source>
</evidence>
<accession>H5UMP7</accession>
<dbReference type="Gene3D" id="3.60.20.40">
    <property type="match status" value="1"/>
</dbReference>
<dbReference type="GO" id="GO:0016740">
    <property type="term" value="F:transferase activity"/>
    <property type="evidence" value="ECO:0007669"/>
    <property type="project" value="UniProtKB-KW"/>
</dbReference>
<evidence type="ECO:0000313" key="6">
    <source>
        <dbReference type="Proteomes" id="UP000004367"/>
    </source>
</evidence>
<dbReference type="AlphaFoldDB" id="H5UMP7"/>
<keyword evidence="2" id="KW-0808">Transferase</keyword>
<dbReference type="EMBL" id="BAFE01000003">
    <property type="protein sequence ID" value="GAB47005.1"/>
    <property type="molecule type" value="Genomic_DNA"/>
</dbReference>
<evidence type="ECO:0000256" key="1">
    <source>
        <dbReference type="ARBA" id="ARBA00009381"/>
    </source>
</evidence>
<dbReference type="InterPro" id="IPR051792">
    <property type="entry name" value="GGT_bact"/>
</dbReference>
<evidence type="ECO:0000313" key="5">
    <source>
        <dbReference type="EMBL" id="GAB47005.1"/>
    </source>
</evidence>
<organism evidence="5 6">
    <name type="scientific">Mobilicoccus pelagius NBRC 104925</name>
    <dbReference type="NCBI Taxonomy" id="1089455"/>
    <lineage>
        <taxon>Bacteria</taxon>
        <taxon>Bacillati</taxon>
        <taxon>Actinomycetota</taxon>
        <taxon>Actinomycetes</taxon>
        <taxon>Micrococcales</taxon>
        <taxon>Dermatophilaceae</taxon>
        <taxon>Mobilicoccus</taxon>
    </lineage>
</organism>
<dbReference type="MEROPS" id="T03.013"/>
<dbReference type="RefSeq" id="WP_009480903.1">
    <property type="nucleotide sequence ID" value="NZ_BAFE01000003.1"/>
</dbReference>
<dbReference type="GO" id="GO:0016787">
    <property type="term" value="F:hydrolase activity"/>
    <property type="evidence" value="ECO:0007669"/>
    <property type="project" value="UniProtKB-KW"/>
</dbReference>
<dbReference type="STRING" id="1089455.MOPEL_003_00280"/>
<dbReference type="PANTHER" id="PTHR43199">
    <property type="entry name" value="GLUTATHIONE HYDROLASE"/>
    <property type="match status" value="1"/>
</dbReference>
<dbReference type="Pfam" id="PF01019">
    <property type="entry name" value="G_glu_transpept"/>
    <property type="match status" value="1"/>
</dbReference>
<keyword evidence="4" id="KW-0865">Zymogen</keyword>
<dbReference type="eggNOG" id="COG0405">
    <property type="taxonomic scope" value="Bacteria"/>
</dbReference>
<dbReference type="Proteomes" id="UP000004367">
    <property type="component" value="Unassembled WGS sequence"/>
</dbReference>
<evidence type="ECO:0000256" key="4">
    <source>
        <dbReference type="ARBA" id="ARBA00023145"/>
    </source>
</evidence>
<proteinExistence type="inferred from homology"/>
<dbReference type="PANTHER" id="PTHR43199:SF1">
    <property type="entry name" value="GLUTATHIONE HYDROLASE PROENZYME"/>
    <property type="match status" value="1"/>
</dbReference>
<evidence type="ECO:0000256" key="3">
    <source>
        <dbReference type="ARBA" id="ARBA00022801"/>
    </source>
</evidence>
<dbReference type="PRINTS" id="PR01210">
    <property type="entry name" value="GGTRANSPTASE"/>
</dbReference>